<dbReference type="AlphaFoldDB" id="A0A9Q3HTD9"/>
<dbReference type="InterPro" id="IPR050951">
    <property type="entry name" value="Retrovirus_Pol_polyprotein"/>
</dbReference>
<sequence>MLRWQIAIHEYRGNMTIVHKAGNIDKNADGLLGTKLSFSTEYHPKEDGLAERMIQTLEDMIIRFCAYGLYFKGSDGFPHDWYTLIPALELAYKTSIHASTGATPAILEKGWNPKLPVDTLKKDLVDIHPTASTFKLLLDKVRHHANQGMNDAFEYAKKKCNKSHKNPEFKVGDLILDSALRFNNIKGPKKLKDSFSGPSIIKAIHGTNTVQLQLSGELENTHPSFLISLVKHYTSIDKELFPLRNEIPLEVCPLDQVRRKSTESLERKKA</sequence>
<dbReference type="Gene3D" id="3.30.420.10">
    <property type="entry name" value="Ribonuclease H-like superfamily/Ribonuclease H"/>
    <property type="match status" value="1"/>
</dbReference>
<reference evidence="1" key="1">
    <citation type="submission" date="2021-03" db="EMBL/GenBank/DDBJ databases">
        <title>Draft genome sequence of rust myrtle Austropuccinia psidii MF-1, a brazilian biotype.</title>
        <authorList>
            <person name="Quecine M.C."/>
            <person name="Pachon D.M.R."/>
            <person name="Bonatelli M.L."/>
            <person name="Correr F.H."/>
            <person name="Franceschini L.M."/>
            <person name="Leite T.F."/>
            <person name="Margarido G.R.A."/>
            <person name="Almeida C.A."/>
            <person name="Ferrarezi J.A."/>
            <person name="Labate C.A."/>
        </authorList>
    </citation>
    <scope>NUCLEOTIDE SEQUENCE</scope>
    <source>
        <strain evidence="1">MF-1</strain>
    </source>
</reference>
<dbReference type="SUPFAM" id="SSF53098">
    <property type="entry name" value="Ribonuclease H-like"/>
    <property type="match status" value="1"/>
</dbReference>
<evidence type="ECO:0000313" key="2">
    <source>
        <dbReference type="Proteomes" id="UP000765509"/>
    </source>
</evidence>
<keyword evidence="2" id="KW-1185">Reference proteome</keyword>
<proteinExistence type="predicted"/>
<dbReference type="InterPro" id="IPR012337">
    <property type="entry name" value="RNaseH-like_sf"/>
</dbReference>
<gene>
    <name evidence="1" type="ORF">O181_056866</name>
</gene>
<dbReference type="GO" id="GO:0003676">
    <property type="term" value="F:nucleic acid binding"/>
    <property type="evidence" value="ECO:0007669"/>
    <property type="project" value="InterPro"/>
</dbReference>
<accession>A0A9Q3HTD9</accession>
<dbReference type="EMBL" id="AVOT02025715">
    <property type="protein sequence ID" value="MBW0517151.1"/>
    <property type="molecule type" value="Genomic_DNA"/>
</dbReference>
<comment type="caution">
    <text evidence="1">The sequence shown here is derived from an EMBL/GenBank/DDBJ whole genome shotgun (WGS) entry which is preliminary data.</text>
</comment>
<evidence type="ECO:0000313" key="1">
    <source>
        <dbReference type="EMBL" id="MBW0517151.1"/>
    </source>
</evidence>
<dbReference type="Proteomes" id="UP000765509">
    <property type="component" value="Unassembled WGS sequence"/>
</dbReference>
<dbReference type="OrthoDB" id="2288803at2759"/>
<dbReference type="InterPro" id="IPR036397">
    <property type="entry name" value="RNaseH_sf"/>
</dbReference>
<protein>
    <recommendedName>
        <fullName evidence="3">Integrase catalytic domain-containing protein</fullName>
    </recommendedName>
</protein>
<dbReference type="PANTHER" id="PTHR37984:SF5">
    <property type="entry name" value="PROTEIN NYNRIN-LIKE"/>
    <property type="match status" value="1"/>
</dbReference>
<evidence type="ECO:0008006" key="3">
    <source>
        <dbReference type="Google" id="ProtNLM"/>
    </source>
</evidence>
<name>A0A9Q3HTD9_9BASI</name>
<organism evidence="1 2">
    <name type="scientific">Austropuccinia psidii MF-1</name>
    <dbReference type="NCBI Taxonomy" id="1389203"/>
    <lineage>
        <taxon>Eukaryota</taxon>
        <taxon>Fungi</taxon>
        <taxon>Dikarya</taxon>
        <taxon>Basidiomycota</taxon>
        <taxon>Pucciniomycotina</taxon>
        <taxon>Pucciniomycetes</taxon>
        <taxon>Pucciniales</taxon>
        <taxon>Sphaerophragmiaceae</taxon>
        <taxon>Austropuccinia</taxon>
    </lineage>
</organism>
<dbReference type="PANTHER" id="PTHR37984">
    <property type="entry name" value="PROTEIN CBG26694"/>
    <property type="match status" value="1"/>
</dbReference>